<dbReference type="Pfam" id="PF01883">
    <property type="entry name" value="FeS_assembly_P"/>
    <property type="match status" value="1"/>
</dbReference>
<accession>W7J6J3</accession>
<feature type="domain" description="MIP18 family-like" evidence="1">
    <location>
        <begin position="21"/>
        <end position="100"/>
    </location>
</feature>
<evidence type="ECO:0000259" key="1">
    <source>
        <dbReference type="Pfam" id="PF01883"/>
    </source>
</evidence>
<gene>
    <name evidence="2" type="ORF">UO65_0209</name>
</gene>
<dbReference type="Gene3D" id="3.30.300.130">
    <property type="entry name" value="Fe-S cluster assembly (FSCA)"/>
    <property type="match status" value="1"/>
</dbReference>
<dbReference type="InterPro" id="IPR002744">
    <property type="entry name" value="MIP18-like"/>
</dbReference>
<comment type="caution">
    <text evidence="2">The sequence shown here is derived from an EMBL/GenBank/DDBJ whole genome shotgun (WGS) entry which is preliminary data.</text>
</comment>
<evidence type="ECO:0000313" key="2">
    <source>
        <dbReference type="EMBL" id="EWC64602.1"/>
    </source>
</evidence>
<name>W7J6J3_9PSEU</name>
<dbReference type="Proteomes" id="UP000019277">
    <property type="component" value="Unassembled WGS sequence"/>
</dbReference>
<keyword evidence="3" id="KW-1185">Reference proteome</keyword>
<evidence type="ECO:0000313" key="3">
    <source>
        <dbReference type="Proteomes" id="UP000019277"/>
    </source>
</evidence>
<dbReference type="InterPro" id="IPR034904">
    <property type="entry name" value="FSCA_dom_sf"/>
</dbReference>
<dbReference type="RefSeq" id="WP_052020367.1">
    <property type="nucleotide sequence ID" value="NZ_AYXG01000004.1"/>
</dbReference>
<dbReference type="AlphaFoldDB" id="W7J6J3"/>
<protein>
    <submittedName>
        <fullName evidence="2">PaaD-like protein (DUF59)</fullName>
    </submittedName>
</protein>
<dbReference type="InterPro" id="IPR052339">
    <property type="entry name" value="Fe-S_Maturation_MIP18"/>
</dbReference>
<dbReference type="EMBL" id="AYXG01000004">
    <property type="protein sequence ID" value="EWC64602.1"/>
    <property type="molecule type" value="Genomic_DNA"/>
</dbReference>
<proteinExistence type="predicted"/>
<organism evidence="2 3">
    <name type="scientific">Actinokineospora spheciospongiae</name>
    <dbReference type="NCBI Taxonomy" id="909613"/>
    <lineage>
        <taxon>Bacteria</taxon>
        <taxon>Bacillati</taxon>
        <taxon>Actinomycetota</taxon>
        <taxon>Actinomycetes</taxon>
        <taxon>Pseudonocardiales</taxon>
        <taxon>Pseudonocardiaceae</taxon>
        <taxon>Actinokineospora</taxon>
    </lineage>
</organism>
<dbReference type="PANTHER" id="PTHR42831:SF3">
    <property type="entry name" value="1,2-PHENYLACETYL-COA EPOXIDASE, SUBUNIT D-RELATED"/>
    <property type="match status" value="1"/>
</dbReference>
<sequence>MTAQLSGTGLENTALANTPREAAVRRALLDVYDPCSNSWARPMSVVDLGLVRSVAVDRTGHAAIVIAPTTLLCMAISVIIQAIQLKVADVPGITKVDVSVDVTADWSEDLMTEEGRRVLGEHRSADRARPPVVLMPGFGAPQGGAS</sequence>
<dbReference type="eggNOG" id="COG2151">
    <property type="taxonomic scope" value="Bacteria"/>
</dbReference>
<dbReference type="SUPFAM" id="SSF117916">
    <property type="entry name" value="Fe-S cluster assembly (FSCA) domain-like"/>
    <property type="match status" value="1"/>
</dbReference>
<dbReference type="STRING" id="909613.UO65_0209"/>
<reference evidence="2 3" key="1">
    <citation type="journal article" date="2014" name="Genome Announc.">
        <title>Draft Genome Sequence of the Antitrypanosomally Active Sponge-Associated Bacterium Actinokineospora sp. Strain EG49.</title>
        <authorList>
            <person name="Harjes J."/>
            <person name="Ryu T."/>
            <person name="Abdelmohsen U.R."/>
            <person name="Moitinho-Silva L."/>
            <person name="Horn H."/>
            <person name="Ravasi T."/>
            <person name="Hentschel U."/>
        </authorList>
    </citation>
    <scope>NUCLEOTIDE SEQUENCE [LARGE SCALE GENOMIC DNA]</scope>
    <source>
        <strain evidence="2 3">EG49</strain>
    </source>
</reference>
<dbReference type="OrthoDB" id="4281578at2"/>
<dbReference type="PANTHER" id="PTHR42831">
    <property type="entry name" value="FE-S PROTEIN MATURATION AUXILIARY FACTOR YITW"/>
    <property type="match status" value="1"/>
</dbReference>